<dbReference type="EMBL" id="CP133620">
    <property type="protein sequence ID" value="WMV46699.1"/>
    <property type="molecule type" value="Genomic_DNA"/>
</dbReference>
<gene>
    <name evidence="1" type="ORF">MTR67_040084</name>
</gene>
<evidence type="ECO:0000313" key="2">
    <source>
        <dbReference type="Proteomes" id="UP001234989"/>
    </source>
</evidence>
<reference evidence="1" key="1">
    <citation type="submission" date="2023-08" db="EMBL/GenBank/DDBJ databases">
        <title>A de novo genome assembly of Solanum verrucosum Schlechtendal, a Mexican diploid species geographically isolated from the other diploid A-genome species in potato relatives.</title>
        <authorList>
            <person name="Hosaka K."/>
        </authorList>
    </citation>
    <scope>NUCLEOTIDE SEQUENCE</scope>
    <source>
        <tissue evidence="1">Young leaves</tissue>
    </source>
</reference>
<dbReference type="Proteomes" id="UP001234989">
    <property type="component" value="Chromosome 9"/>
</dbReference>
<evidence type="ECO:0000313" key="1">
    <source>
        <dbReference type="EMBL" id="WMV46699.1"/>
    </source>
</evidence>
<protein>
    <submittedName>
        <fullName evidence="1">Uncharacterized protein</fullName>
    </submittedName>
</protein>
<keyword evidence="2" id="KW-1185">Reference proteome</keyword>
<sequence>MTMVAYETKFHALSHYATQLVNTDKERIRLFVKGLNSELKILYVHMTSARKSFNELTGFVNKVERVRQVRQTKIFTKRFENVVNYSGLTTVFDSGGQGASYASTNMPSLDHIYFNCGDPGQFKRECTHKQMVGQVRQQAREVVPLGRGNNGRGHSQDGREVIREVVKAGEMVMQGEERHTPEDRFPITITELSVMLLRADQRLRH</sequence>
<accession>A0AAF0ZRT3</accession>
<proteinExistence type="predicted"/>
<name>A0AAF0ZRT3_SOLVR</name>
<dbReference type="AlphaFoldDB" id="A0AAF0ZRT3"/>
<organism evidence="1 2">
    <name type="scientific">Solanum verrucosum</name>
    <dbReference type="NCBI Taxonomy" id="315347"/>
    <lineage>
        <taxon>Eukaryota</taxon>
        <taxon>Viridiplantae</taxon>
        <taxon>Streptophyta</taxon>
        <taxon>Embryophyta</taxon>
        <taxon>Tracheophyta</taxon>
        <taxon>Spermatophyta</taxon>
        <taxon>Magnoliopsida</taxon>
        <taxon>eudicotyledons</taxon>
        <taxon>Gunneridae</taxon>
        <taxon>Pentapetalae</taxon>
        <taxon>asterids</taxon>
        <taxon>lamiids</taxon>
        <taxon>Solanales</taxon>
        <taxon>Solanaceae</taxon>
        <taxon>Solanoideae</taxon>
        <taxon>Solaneae</taxon>
        <taxon>Solanum</taxon>
    </lineage>
</organism>